<evidence type="ECO:0000256" key="1">
    <source>
        <dbReference type="ARBA" id="ARBA00004196"/>
    </source>
</evidence>
<dbReference type="PROSITE" id="PS50125">
    <property type="entry name" value="GUANYLATE_CYCLASE_2"/>
    <property type="match status" value="1"/>
</dbReference>
<dbReference type="Gene3D" id="3.30.70.1230">
    <property type="entry name" value="Nucleotide cyclase"/>
    <property type="match status" value="1"/>
</dbReference>
<comment type="caution">
    <text evidence="9">The sequence shown here is derived from an EMBL/GenBank/DDBJ whole genome shotgun (WGS) entry which is preliminary data.</text>
</comment>
<feature type="transmembrane region" description="Helical" evidence="7">
    <location>
        <begin position="273"/>
        <end position="291"/>
    </location>
</feature>
<gene>
    <name evidence="9" type="ORF">A3F00_04580</name>
</gene>
<evidence type="ECO:0000313" key="10">
    <source>
        <dbReference type="Proteomes" id="UP000176527"/>
    </source>
</evidence>
<evidence type="ECO:0000256" key="6">
    <source>
        <dbReference type="ARBA" id="ARBA00023136"/>
    </source>
</evidence>
<proteinExistence type="inferred from homology"/>
<dbReference type="GO" id="GO:0004016">
    <property type="term" value="F:adenylate cyclase activity"/>
    <property type="evidence" value="ECO:0007669"/>
    <property type="project" value="UniProtKB-ARBA"/>
</dbReference>
<dbReference type="FunFam" id="3.30.70.1230:FF:000016">
    <property type="entry name" value="Adenylate/guanylate cyclase domain-containing protein"/>
    <property type="match status" value="1"/>
</dbReference>
<feature type="transmembrane region" description="Helical" evidence="7">
    <location>
        <begin position="298"/>
        <end position="317"/>
    </location>
</feature>
<evidence type="ECO:0000256" key="2">
    <source>
        <dbReference type="ARBA" id="ARBA00005381"/>
    </source>
</evidence>
<dbReference type="Pfam" id="PF00211">
    <property type="entry name" value="Guanylate_cyc"/>
    <property type="match status" value="1"/>
</dbReference>
<dbReference type="SUPFAM" id="SSF55073">
    <property type="entry name" value="Nucleotide cyclase"/>
    <property type="match status" value="1"/>
</dbReference>
<feature type="transmembrane region" description="Helical" evidence="7">
    <location>
        <begin position="323"/>
        <end position="345"/>
    </location>
</feature>
<comment type="similarity">
    <text evidence="2">Belongs to the adenylyl cyclase class-3 family.</text>
</comment>
<keyword evidence="3" id="KW-1003">Cell membrane</keyword>
<feature type="domain" description="Guanylate cyclase" evidence="8">
    <location>
        <begin position="387"/>
        <end position="519"/>
    </location>
</feature>
<evidence type="ECO:0000256" key="5">
    <source>
        <dbReference type="ARBA" id="ARBA00022989"/>
    </source>
</evidence>
<dbReference type="InterPro" id="IPR050697">
    <property type="entry name" value="Adenylyl/Guanylyl_Cyclase_3/4"/>
</dbReference>
<dbReference type="InterPro" id="IPR001054">
    <property type="entry name" value="A/G_cyclase"/>
</dbReference>
<organism evidence="9 10">
    <name type="scientific">Candidatus Daviesbacteria bacterium RIFCSPHIGHO2_12_FULL_37_11</name>
    <dbReference type="NCBI Taxonomy" id="1797777"/>
    <lineage>
        <taxon>Bacteria</taxon>
        <taxon>Candidatus Daviesiibacteriota</taxon>
    </lineage>
</organism>
<dbReference type="SMART" id="SM00044">
    <property type="entry name" value="CYCc"/>
    <property type="match status" value="1"/>
</dbReference>
<evidence type="ECO:0000256" key="3">
    <source>
        <dbReference type="ARBA" id="ARBA00022475"/>
    </source>
</evidence>
<dbReference type="SMART" id="SM01080">
    <property type="entry name" value="CHASE2"/>
    <property type="match status" value="1"/>
</dbReference>
<dbReference type="EMBL" id="MFDE01000038">
    <property type="protein sequence ID" value="OGE37698.1"/>
    <property type="molecule type" value="Genomic_DNA"/>
</dbReference>
<keyword evidence="6 7" id="KW-0472">Membrane</keyword>
<dbReference type="InterPro" id="IPR029787">
    <property type="entry name" value="Nucleotide_cyclase"/>
</dbReference>
<name>A0A1F5KA70_9BACT</name>
<dbReference type="GO" id="GO:0006171">
    <property type="term" value="P:cAMP biosynthetic process"/>
    <property type="evidence" value="ECO:0007669"/>
    <property type="project" value="TreeGrafter"/>
</dbReference>
<comment type="subcellular location">
    <subcellularLocation>
        <location evidence="1">Cell envelope</location>
    </subcellularLocation>
</comment>
<evidence type="ECO:0000256" key="4">
    <source>
        <dbReference type="ARBA" id="ARBA00022692"/>
    </source>
</evidence>
<dbReference type="GO" id="GO:0035556">
    <property type="term" value="P:intracellular signal transduction"/>
    <property type="evidence" value="ECO:0007669"/>
    <property type="project" value="InterPro"/>
</dbReference>
<evidence type="ECO:0000256" key="7">
    <source>
        <dbReference type="SAM" id="Phobius"/>
    </source>
</evidence>
<keyword evidence="5 7" id="KW-1133">Transmembrane helix</keyword>
<dbReference type="Pfam" id="PF05226">
    <property type="entry name" value="CHASE2"/>
    <property type="match status" value="1"/>
</dbReference>
<accession>A0A1F5KA70</accession>
<dbReference type="AlphaFoldDB" id="A0A1F5KA70"/>
<dbReference type="PANTHER" id="PTHR43081:SF1">
    <property type="entry name" value="ADENYLATE CYCLASE, TERMINAL-DIFFERENTIATION SPECIFIC"/>
    <property type="match status" value="1"/>
</dbReference>
<protein>
    <recommendedName>
        <fullName evidence="8">Guanylate cyclase domain-containing protein</fullName>
    </recommendedName>
</protein>
<dbReference type="GO" id="GO:0030313">
    <property type="term" value="C:cell envelope"/>
    <property type="evidence" value="ECO:0007669"/>
    <property type="project" value="UniProtKB-SubCell"/>
</dbReference>
<dbReference type="Proteomes" id="UP000176527">
    <property type="component" value="Unassembled WGS sequence"/>
</dbReference>
<evidence type="ECO:0000313" key="9">
    <source>
        <dbReference type="EMBL" id="OGE37698.1"/>
    </source>
</evidence>
<dbReference type="PANTHER" id="PTHR43081">
    <property type="entry name" value="ADENYLATE CYCLASE, TERMINAL-DIFFERENTIATION SPECIFIC-RELATED"/>
    <property type="match status" value="1"/>
</dbReference>
<keyword evidence="4 7" id="KW-0812">Transmembrane</keyword>
<reference evidence="9 10" key="1">
    <citation type="journal article" date="2016" name="Nat. Commun.">
        <title>Thousands of microbial genomes shed light on interconnected biogeochemical processes in an aquifer system.</title>
        <authorList>
            <person name="Anantharaman K."/>
            <person name="Brown C.T."/>
            <person name="Hug L.A."/>
            <person name="Sharon I."/>
            <person name="Castelle C.J."/>
            <person name="Probst A.J."/>
            <person name="Thomas B.C."/>
            <person name="Singh A."/>
            <person name="Wilkins M.J."/>
            <person name="Karaoz U."/>
            <person name="Brodie E.L."/>
            <person name="Williams K.H."/>
            <person name="Hubbard S.S."/>
            <person name="Banfield J.F."/>
        </authorList>
    </citation>
    <scope>NUCLEOTIDE SEQUENCE [LARGE SCALE GENOMIC DNA]</scope>
</reference>
<evidence type="ECO:0000259" key="8">
    <source>
        <dbReference type="PROSITE" id="PS50125"/>
    </source>
</evidence>
<dbReference type="InterPro" id="IPR007890">
    <property type="entry name" value="CHASE2"/>
</dbReference>
<dbReference type="CDD" id="cd07302">
    <property type="entry name" value="CHD"/>
    <property type="match status" value="1"/>
</dbReference>
<sequence>MKKNSSAAFLFISLIILWLLNFFPPGEILNLKALDLFRTPHTPHPEIVILAIDNKSLSEIGRWPWDRKVHAKIIDKLKSLNPQILGLDVTFSEESNAINDKVFIESIDNVKFPIVLSSELIYLKGSEKPQKLLLPLAQFLKNLKVTYGFTNLTEDPDQLIRMMPKIQTVENLSQQPFSWQISNGLNIKMLAHDALVNISGTSGSFKTYSISDFVSDKIPKEKLEGKIILIGATAADLHDTVLTPSGIMAGVEWQANILDNILLSRSIKLLPKSSALIIGLTFILTVFLLFFRLSARNLSFFLVFSIFAFPVVSFILWQFNIALFYFSNLVLGLGLFVSHAIYRWYISEAEKRKIKQTFQYYFSPAVMEEILKNPESLCLGGQRKEVTVLFSDIRDFTTITESLPPEKLTKLLQEYFTEMSEEIFATDGVLDKFIGDAIMAFWGTPVDQPDHADKAVKASVNMIKKLKKLQKKWLAEGLPFVNAGIGINTGVVTVGNMGSTQRFDYTLIGDEVNTAARLEGLNKQYKTNIIISEATKNKLTIPIKLKSLGEVLVKGKTKPVKIYGV</sequence>